<sequence length="725" mass="78350">MPEYLAPGVYIEEKSFRARSIEGVGTSVAAIVGPTRSGPFRGKPEPVTSFADFERIYGDLADLQFAGNKTQLNFTALAARAFFDNGGKQLFVSRVVKDVNASNTSADGSSAARAARASADGKLSFKSRFPGKVGNYVLELHWRDSENLFSIETTTTPLEGEEVYLEATNVPQEARVAAGDLQANRFPISLKVRVRRNGANFDILSGEIKDKDDADAALTRLVIAQLPAASSKISRVAMRTPASGKLQAGVAAELRLSQVTDLSNVSGVAHWGTLTVLKGSLKADAGGNLTLINLPMAQNAGLAADIDFPISALAALPGNVSALLVRRNFDLDVLRIDDIDKLRKGAAGEVVYRVGGLSTSATADDSLGKKLLADPATRDAQLTQPIACTVAADANVFNLLHALFDSAALNTPHPVNGPRYLIELQNGSDGDIPESGDYAGEVDDKNGNTGLAAFEQVEDISIVMTPAAAALDTMAKHLAVVIEMQKHCKRMQYRVGIVDSAANMSISEIRDFKSNLDDTRLALYYPWVVTSDPTGKRSTLTLPPGGFIAGVYANTDVSRGVHKAPANEVVLGALHFEQDINRFQQELLNPNGINCLRSLPGRGHRVWGARTTSSDPEWKYVNVRRYFLFLERSIDKSTQWAVFEPNGEALWASIRISIEDFLYNEWVNGHLLGPTPKHAYFVRCDRGTMTQNDLDNGRLVCEIGVAALKPAEFVIFRIGQKTADA</sequence>
<keyword evidence="5" id="KW-1185">Reference proteome</keyword>
<evidence type="ECO:0000313" key="4">
    <source>
        <dbReference type="EMBL" id="MCQ8103723.1"/>
    </source>
</evidence>
<reference evidence="4 5" key="1">
    <citation type="submission" date="2022-07" db="EMBL/GenBank/DDBJ databases">
        <title>Methylomonas rivi sp. nov., Methylomonas rosea sp. nov., Methylomonas aureus sp. nov. and Methylomonas subterranea sp. nov., four novel methanotrophs isolated from a freshwater creek and the deep terrestrial subsurface.</title>
        <authorList>
            <person name="Abin C."/>
            <person name="Sankaranarayanan K."/>
            <person name="Garner C."/>
            <person name="Sindelar R."/>
            <person name="Kotary K."/>
            <person name="Garner R."/>
            <person name="Barclay S."/>
            <person name="Lawson P."/>
            <person name="Krumholz L."/>
        </authorList>
    </citation>
    <scope>NUCLEOTIDE SEQUENCE [LARGE SCALE GENOMIC DNA]</scope>
    <source>
        <strain evidence="4 5">SURF-2</strain>
    </source>
</reference>
<evidence type="ECO:0000313" key="5">
    <source>
        <dbReference type="Proteomes" id="UP001524499"/>
    </source>
</evidence>
<dbReference type="Pfam" id="PF04984">
    <property type="entry name" value="Phage_sheath_1"/>
    <property type="match status" value="1"/>
</dbReference>
<dbReference type="InterPro" id="IPR020287">
    <property type="entry name" value="Tail_sheath_C"/>
</dbReference>
<dbReference type="Gene3D" id="3.40.50.11780">
    <property type="match status" value="2"/>
</dbReference>
<evidence type="ECO:0000259" key="3">
    <source>
        <dbReference type="Pfam" id="PF17482"/>
    </source>
</evidence>
<evidence type="ECO:0000259" key="2">
    <source>
        <dbReference type="Pfam" id="PF04984"/>
    </source>
</evidence>
<comment type="caution">
    <text evidence="4">The sequence shown here is derived from an EMBL/GenBank/DDBJ whole genome shotgun (WGS) entry which is preliminary data.</text>
</comment>
<dbReference type="PANTHER" id="PTHR35861:SF1">
    <property type="entry name" value="PHAGE TAIL SHEATH PROTEIN"/>
    <property type="match status" value="1"/>
</dbReference>
<proteinExistence type="inferred from homology"/>
<gene>
    <name evidence="4" type="ORF">NP590_06370</name>
</gene>
<protein>
    <submittedName>
        <fullName evidence="4">Phage tail sheath subtilisin-like domain-containing protein</fullName>
    </submittedName>
</protein>
<dbReference type="InterPro" id="IPR035089">
    <property type="entry name" value="Phage_sheath_subtilisin"/>
</dbReference>
<accession>A0ABT1TE39</accession>
<comment type="similarity">
    <text evidence="1">Belongs to the myoviridae tail sheath protein family.</text>
</comment>
<feature type="domain" description="Tail sheath protein C-terminal" evidence="3">
    <location>
        <begin position="613"/>
        <end position="718"/>
    </location>
</feature>
<feature type="domain" description="Tail sheath protein subtilisin-like" evidence="2">
    <location>
        <begin position="449"/>
        <end position="612"/>
    </location>
</feature>
<organism evidence="4 5">
    <name type="scientific">Methylomonas subterranea</name>
    <dbReference type="NCBI Taxonomy" id="2952225"/>
    <lineage>
        <taxon>Bacteria</taxon>
        <taxon>Pseudomonadati</taxon>
        <taxon>Pseudomonadota</taxon>
        <taxon>Gammaproteobacteria</taxon>
        <taxon>Methylococcales</taxon>
        <taxon>Methylococcaceae</taxon>
        <taxon>Methylomonas</taxon>
    </lineage>
</organism>
<dbReference type="EMBL" id="JANIBJ010000009">
    <property type="protein sequence ID" value="MCQ8103723.1"/>
    <property type="molecule type" value="Genomic_DNA"/>
</dbReference>
<dbReference type="Pfam" id="PF17482">
    <property type="entry name" value="Phage_sheath_1C"/>
    <property type="match status" value="1"/>
</dbReference>
<dbReference type="Proteomes" id="UP001524499">
    <property type="component" value="Unassembled WGS sequence"/>
</dbReference>
<dbReference type="RefSeq" id="WP_256601457.1">
    <property type="nucleotide sequence ID" value="NZ_JANIBJ010000009.1"/>
</dbReference>
<evidence type="ECO:0000256" key="1">
    <source>
        <dbReference type="ARBA" id="ARBA00008005"/>
    </source>
</evidence>
<dbReference type="PANTHER" id="PTHR35861">
    <property type="match status" value="1"/>
</dbReference>
<dbReference type="InterPro" id="IPR052042">
    <property type="entry name" value="Tail_sheath_structural"/>
</dbReference>
<name>A0ABT1TE39_9GAMM</name>